<keyword evidence="5" id="KW-0813">Transport</keyword>
<dbReference type="GO" id="GO:0048038">
    <property type="term" value="F:quinone binding"/>
    <property type="evidence" value="ECO:0007669"/>
    <property type="project" value="UniProtKB-KW"/>
</dbReference>
<comment type="function">
    <text evidence="5">NDH-1 shuttles electrons from NADH, via FMN and iron-sulfur (Fe-S) centers, to quinones in the respiratory chain. The immediate electron acceptor for the enzyme in this species is believed to be a menaquinone. Couples the redox reaction to proton translocation (for every two electrons transferred, four hydrogen ions are translocated across the cytoplasmic membrane), and thus conserves the redox energy in a proton gradient.</text>
</comment>
<dbReference type="AlphaFoldDB" id="A0AAF0Z9I9"/>
<feature type="signal peptide" evidence="8">
    <location>
        <begin position="1"/>
        <end position="21"/>
    </location>
</feature>
<evidence type="ECO:0000313" key="11">
    <source>
        <dbReference type="Proteomes" id="UP001304340"/>
    </source>
</evidence>
<evidence type="ECO:0000256" key="7">
    <source>
        <dbReference type="SAM" id="MobiDB-lite"/>
    </source>
</evidence>
<evidence type="ECO:0000256" key="5">
    <source>
        <dbReference type="HAMAP-Rule" id="MF_00445"/>
    </source>
</evidence>
<keyword evidence="5" id="KW-1278">Translocase</keyword>
<keyword evidence="5" id="KW-0520">NAD</keyword>
<dbReference type="PANTHER" id="PTHR22773">
    <property type="entry name" value="NADH DEHYDROGENASE"/>
    <property type="match status" value="1"/>
</dbReference>
<feature type="transmembrane region" description="Helical" evidence="5">
    <location>
        <begin position="443"/>
        <end position="466"/>
    </location>
</feature>
<accession>A0AAF0Z9I9</accession>
<dbReference type="GO" id="GO:0050136">
    <property type="term" value="F:NADH dehydrogenase (quinone) (non-electrogenic) activity"/>
    <property type="evidence" value="ECO:0007669"/>
    <property type="project" value="UniProtKB-UniRule"/>
</dbReference>
<evidence type="ECO:0000259" key="9">
    <source>
        <dbReference type="Pfam" id="PF00361"/>
    </source>
</evidence>
<dbReference type="GO" id="GO:0005886">
    <property type="term" value="C:plasma membrane"/>
    <property type="evidence" value="ECO:0007669"/>
    <property type="project" value="UniProtKB-SubCell"/>
</dbReference>
<dbReference type="RefSeq" id="WP_319159034.1">
    <property type="nucleotide sequence ID" value="NZ_CP138359.1"/>
</dbReference>
<feature type="transmembrane region" description="Helical" evidence="5">
    <location>
        <begin position="31"/>
        <end position="56"/>
    </location>
</feature>
<dbReference type="Proteomes" id="UP001304340">
    <property type="component" value="Chromosome"/>
</dbReference>
<feature type="transmembrane region" description="Helical" evidence="5">
    <location>
        <begin position="108"/>
        <end position="128"/>
    </location>
</feature>
<feature type="chain" id="PRO_5041932141" description="NADH-quinone oxidoreductase subunit N" evidence="8">
    <location>
        <begin position="22"/>
        <end position="603"/>
    </location>
</feature>
<evidence type="ECO:0000256" key="1">
    <source>
        <dbReference type="ARBA" id="ARBA00004127"/>
    </source>
</evidence>
<dbReference type="GO" id="GO:0008137">
    <property type="term" value="F:NADH dehydrogenase (ubiquinone) activity"/>
    <property type="evidence" value="ECO:0007669"/>
    <property type="project" value="InterPro"/>
</dbReference>
<feature type="transmembrane region" description="Helical" evidence="5">
    <location>
        <begin position="68"/>
        <end position="88"/>
    </location>
</feature>
<feature type="transmembrane region" description="Helical" evidence="5">
    <location>
        <begin position="486"/>
        <end position="511"/>
    </location>
</feature>
<feature type="transmembrane region" description="Helical" evidence="5">
    <location>
        <begin position="217"/>
        <end position="240"/>
    </location>
</feature>
<keyword evidence="5" id="KW-1003">Cell membrane</keyword>
<feature type="domain" description="NADH:quinone oxidoreductase/Mrp antiporter transmembrane" evidence="9">
    <location>
        <begin position="181"/>
        <end position="481"/>
    </location>
</feature>
<feature type="transmembrane region" description="Helical" evidence="5">
    <location>
        <begin position="304"/>
        <end position="325"/>
    </location>
</feature>
<keyword evidence="4 5" id="KW-0472">Membrane</keyword>
<feature type="transmembrane region" description="Helical" evidence="5">
    <location>
        <begin position="337"/>
        <end position="360"/>
    </location>
</feature>
<dbReference type="HAMAP" id="MF_00445">
    <property type="entry name" value="NDH1_NuoN_1"/>
    <property type="match status" value="1"/>
</dbReference>
<dbReference type="GO" id="GO:0012505">
    <property type="term" value="C:endomembrane system"/>
    <property type="evidence" value="ECO:0007669"/>
    <property type="project" value="UniProtKB-SubCell"/>
</dbReference>
<sequence length="603" mass="61965">MILTTAAASAAAGSTTTAVVAAAGSFTPPEVQWTAVAPLLVVFGAGVLAVLVEAFVPARLRRAVQVSLILVALVAALLVVVWQCVEWLGPDKPGAVVVLGGSLVIEGISLMFQGTILVVAFLAVLVVVDRSASGQDAFAPSVAAIPGSDYEELARRRGLEQTEVFPLLLFAIGGMLIFPAAADLLTMFIALEVLSLPLYVMSGMARRRRLLSQEASFKYFVLGAFASAIFLFGSALLYGYSGSVRFADLATASTAVVQGGSPDGWELLWLVGFLMVVCGLLFKVGAVPFQAWVPDVYQGAPTPVTGFMAACTKIAAFGALVRILWFGGLGGTLDMLLSFKTAMWVVAIATMAVGVVVGATQTDMKRMLGYSSIAHAGFVLVAILGFNPQGIKAVIFYLVAYGVATVGAFGVVSLVRERGSGGEVLGEATYLGQWAGLGKRSPWLAACFSVFLLSFAGIPLTAGFIAKFGAFSAAVEGNPQLGTGEVLAVVGVLASAVAVFFYIRIIVIMFFMDPAGTLPDGPADLLPDGPATPGARVEGDSEGLASSPAQTSVLLADGAPQVTVVTGLGPTAVAVAVCAALVVVLGVFPAPLLELVGWATGIG</sequence>
<keyword evidence="8" id="KW-0732">Signal</keyword>
<keyword evidence="11" id="KW-1185">Reference proteome</keyword>
<comment type="subunit">
    <text evidence="5">NDH-1 is composed of 14 different subunits. Subunits NuoA, H, J, K, L, M, N constitute the membrane sector of the complex.</text>
</comment>
<feature type="transmembrane region" description="Helical" evidence="5">
    <location>
        <begin position="164"/>
        <end position="181"/>
    </location>
</feature>
<dbReference type="InterPro" id="IPR010096">
    <property type="entry name" value="NADH-Q_OxRdtase_suN/2"/>
</dbReference>
<evidence type="ECO:0000256" key="2">
    <source>
        <dbReference type="ARBA" id="ARBA00022692"/>
    </source>
</evidence>
<gene>
    <name evidence="5 10" type="primary">nuoN</name>
    <name evidence="10" type="ORF">SANBI_000739</name>
</gene>
<feature type="compositionally biased region" description="Low complexity" evidence="7">
    <location>
        <begin position="522"/>
        <end position="531"/>
    </location>
</feature>
<reference evidence="11" key="1">
    <citation type="submission" date="2023-11" db="EMBL/GenBank/DDBJ databases">
        <authorList>
            <person name="Helweg L.P."/>
            <person name="Kiel A."/>
            <person name="Hitz F."/>
            <person name="Ruckert-Reed C."/>
            <person name="Busche T."/>
            <person name="Kaltschmidt B."/>
            <person name="Kaltschmidt C."/>
        </authorList>
    </citation>
    <scope>NUCLEOTIDE SEQUENCE [LARGE SCALE GENOMIC DNA]</scope>
    <source>
        <strain evidence="11">4.1</strain>
    </source>
</reference>
<comment type="catalytic activity">
    <reaction evidence="5">
        <text>a quinone + NADH + 5 H(+)(in) = a quinol + NAD(+) + 4 H(+)(out)</text>
        <dbReference type="Rhea" id="RHEA:57888"/>
        <dbReference type="ChEBI" id="CHEBI:15378"/>
        <dbReference type="ChEBI" id="CHEBI:24646"/>
        <dbReference type="ChEBI" id="CHEBI:57540"/>
        <dbReference type="ChEBI" id="CHEBI:57945"/>
        <dbReference type="ChEBI" id="CHEBI:132124"/>
    </reaction>
</comment>
<protein>
    <recommendedName>
        <fullName evidence="5">NADH-quinone oxidoreductase subunit N</fullName>
        <ecNumber evidence="5">7.1.1.-</ecNumber>
    </recommendedName>
    <alternativeName>
        <fullName evidence="5">NADH dehydrogenase I subunit N</fullName>
    </alternativeName>
    <alternativeName>
        <fullName evidence="5">NDH-1 subunit N</fullName>
    </alternativeName>
</protein>
<dbReference type="NCBIfam" id="NF004441">
    <property type="entry name" value="PRK05777.1-4"/>
    <property type="match status" value="1"/>
</dbReference>
<keyword evidence="10" id="KW-0560">Oxidoreductase</keyword>
<keyword evidence="3 5" id="KW-1133">Transmembrane helix</keyword>
<evidence type="ECO:0000256" key="4">
    <source>
        <dbReference type="ARBA" id="ARBA00023136"/>
    </source>
</evidence>
<dbReference type="KEGG" id="sbil:SANBI_000739"/>
<keyword evidence="5" id="KW-0874">Quinone</keyword>
<keyword evidence="2 5" id="KW-0812">Transmembrane</keyword>
<feature type="transmembrane region" description="Helical" evidence="5">
    <location>
        <begin position="187"/>
        <end position="205"/>
    </location>
</feature>
<dbReference type="InterPro" id="IPR001750">
    <property type="entry name" value="ND/Mrp_TM"/>
</dbReference>
<dbReference type="EC" id="7.1.1.-" evidence="5"/>
<name>A0AAF0Z9I9_9MICO</name>
<feature type="transmembrane region" description="Helical" evidence="5">
    <location>
        <begin position="267"/>
        <end position="292"/>
    </location>
</feature>
<evidence type="ECO:0000256" key="8">
    <source>
        <dbReference type="SAM" id="SignalP"/>
    </source>
</evidence>
<evidence type="ECO:0000256" key="3">
    <source>
        <dbReference type="ARBA" id="ARBA00022989"/>
    </source>
</evidence>
<evidence type="ECO:0000256" key="6">
    <source>
        <dbReference type="RuleBase" id="RU000320"/>
    </source>
</evidence>
<feature type="transmembrane region" description="Helical" evidence="5">
    <location>
        <begin position="394"/>
        <end position="415"/>
    </location>
</feature>
<dbReference type="GO" id="GO:0042773">
    <property type="term" value="P:ATP synthesis coupled electron transport"/>
    <property type="evidence" value="ECO:0007669"/>
    <property type="project" value="InterPro"/>
</dbReference>
<proteinExistence type="inferred from homology"/>
<dbReference type="EMBL" id="CP138359">
    <property type="protein sequence ID" value="WPF83091.1"/>
    <property type="molecule type" value="Genomic_DNA"/>
</dbReference>
<feature type="transmembrane region" description="Helical" evidence="5">
    <location>
        <begin position="367"/>
        <end position="388"/>
    </location>
</feature>
<organism evidence="10 11">
    <name type="scientific">Sanguibacter biliveldensis</name>
    <dbReference type="NCBI Taxonomy" id="3030830"/>
    <lineage>
        <taxon>Bacteria</taxon>
        <taxon>Bacillati</taxon>
        <taxon>Actinomycetota</taxon>
        <taxon>Actinomycetes</taxon>
        <taxon>Micrococcales</taxon>
        <taxon>Sanguibacteraceae</taxon>
        <taxon>Sanguibacter</taxon>
    </lineage>
</organism>
<comment type="subcellular location">
    <subcellularLocation>
        <location evidence="5">Cell membrane</location>
        <topology evidence="5">Multi-pass membrane protein</topology>
    </subcellularLocation>
    <subcellularLocation>
        <location evidence="1">Endomembrane system</location>
        <topology evidence="1">Multi-pass membrane protein</topology>
    </subcellularLocation>
    <subcellularLocation>
        <location evidence="6">Membrane</location>
        <topology evidence="6">Multi-pass membrane protein</topology>
    </subcellularLocation>
</comment>
<evidence type="ECO:0000313" key="10">
    <source>
        <dbReference type="EMBL" id="WPF83091.1"/>
    </source>
</evidence>
<feature type="region of interest" description="Disordered" evidence="7">
    <location>
        <begin position="522"/>
        <end position="542"/>
    </location>
</feature>
<comment type="similarity">
    <text evidence="5">Belongs to the complex I subunit 2 family.</text>
</comment>
<dbReference type="Pfam" id="PF00361">
    <property type="entry name" value="Proton_antipo_M"/>
    <property type="match status" value="1"/>
</dbReference>
<dbReference type="NCBIfam" id="TIGR01770">
    <property type="entry name" value="NDH_I_N"/>
    <property type="match status" value="1"/>
</dbReference>
<feature type="transmembrane region" description="Helical" evidence="5">
    <location>
        <begin position="562"/>
        <end position="588"/>
    </location>
</feature>